<dbReference type="Proteomes" id="UP001310890">
    <property type="component" value="Unassembled WGS sequence"/>
</dbReference>
<evidence type="ECO:0000256" key="1">
    <source>
        <dbReference type="SAM" id="MobiDB-lite"/>
    </source>
</evidence>
<evidence type="ECO:0000313" key="3">
    <source>
        <dbReference type="Proteomes" id="UP001310890"/>
    </source>
</evidence>
<reference evidence="2" key="1">
    <citation type="submission" date="2023-08" db="EMBL/GenBank/DDBJ databases">
        <title>Black Yeasts Isolated from many extreme environments.</title>
        <authorList>
            <person name="Coleine C."/>
            <person name="Stajich J.E."/>
            <person name="Selbmann L."/>
        </authorList>
    </citation>
    <scope>NUCLEOTIDE SEQUENCE</scope>
    <source>
        <strain evidence="2">CCFEE 5401</strain>
    </source>
</reference>
<feature type="region of interest" description="Disordered" evidence="1">
    <location>
        <begin position="334"/>
        <end position="378"/>
    </location>
</feature>
<organism evidence="2 3">
    <name type="scientific">Meristemomyces frigidus</name>
    <dbReference type="NCBI Taxonomy" id="1508187"/>
    <lineage>
        <taxon>Eukaryota</taxon>
        <taxon>Fungi</taxon>
        <taxon>Dikarya</taxon>
        <taxon>Ascomycota</taxon>
        <taxon>Pezizomycotina</taxon>
        <taxon>Dothideomycetes</taxon>
        <taxon>Dothideomycetidae</taxon>
        <taxon>Mycosphaerellales</taxon>
        <taxon>Teratosphaeriaceae</taxon>
        <taxon>Meristemomyces</taxon>
    </lineage>
</organism>
<sequence length="508" mass="55279">MAGFNNMQGFNNFAAIDNFADINNMADLNNAADFNDMDGVGFTDHIFDINNNNKMDEGVIDPRLLMQGPTVGLYDSTGNQQDGEAWLLQSAFAPDIDSGPFVESQSSSLTENAKAPTSSYVNDIFGPGTGACLCDGSARAINELADDVQEYGLRVLPHAAYSIQDVVTVSSHHLEMLDLFPDVEQLLEDGQLTRDEINVNPFGIYATATASPYRDSHAKIPFENFSMLDALSALKDLAHHHDQQTAEEHEIMQTSNFQIGVITQTRGNGTPLYLVELFNNDMTKPITATIWLYRESSLGGALDGFGQEMWRPISDGTFELADIVSVADQPEFDNKKRASDQFSSDDESEGLVSAAHSAHDAKRVKHNQPSSTAATGPYPFDSPAANHLFATNPEAVMGPTILALARTYCNQEIFDLLNESLAAQGKEIINHVNVVTRRITLAILAAARRSGGLMTRKMVRADLNAAKKANGTKARLNVKTQAKKKWNRLVKEQKTGGKGLGVAGGFWG</sequence>
<accession>A0AAN7TC65</accession>
<name>A0AAN7TC65_9PEZI</name>
<comment type="caution">
    <text evidence="2">The sequence shown here is derived from an EMBL/GenBank/DDBJ whole genome shotgun (WGS) entry which is preliminary data.</text>
</comment>
<proteinExistence type="predicted"/>
<dbReference type="EMBL" id="JAVRRL010000061">
    <property type="protein sequence ID" value="KAK5109614.1"/>
    <property type="molecule type" value="Genomic_DNA"/>
</dbReference>
<protein>
    <submittedName>
        <fullName evidence="2">Uncharacterized protein</fullName>
    </submittedName>
</protein>
<evidence type="ECO:0000313" key="2">
    <source>
        <dbReference type="EMBL" id="KAK5109614.1"/>
    </source>
</evidence>
<dbReference type="AlphaFoldDB" id="A0AAN7TC65"/>
<gene>
    <name evidence="2" type="ORF">LTR62_006851</name>
</gene>